<dbReference type="STRING" id="1867952.MTBPR1_10214"/>
<dbReference type="RefSeq" id="WP_069185693.1">
    <property type="nucleotide sequence ID" value="NZ_FLYE01000001.1"/>
</dbReference>
<dbReference type="InterPro" id="IPR036890">
    <property type="entry name" value="HATPase_C_sf"/>
</dbReference>
<dbReference type="PRINTS" id="PR00344">
    <property type="entry name" value="BCTRLSENSOR"/>
</dbReference>
<proteinExistence type="predicted"/>
<dbReference type="Pfam" id="PF00512">
    <property type="entry name" value="HisKA"/>
    <property type="match status" value="1"/>
</dbReference>
<dbReference type="PANTHER" id="PTHR45339:SF1">
    <property type="entry name" value="HYBRID SIGNAL TRANSDUCTION HISTIDINE KINASE J"/>
    <property type="match status" value="1"/>
</dbReference>
<keyword evidence="10" id="KW-0808">Transferase</keyword>
<dbReference type="Pfam" id="PF00072">
    <property type="entry name" value="Response_reg"/>
    <property type="match status" value="1"/>
</dbReference>
<feature type="domain" description="Histidine kinase" evidence="7">
    <location>
        <begin position="305"/>
        <end position="527"/>
    </location>
</feature>
<dbReference type="PROSITE" id="PS50109">
    <property type="entry name" value="HIS_KIN"/>
    <property type="match status" value="1"/>
</dbReference>
<dbReference type="CDD" id="cd00130">
    <property type="entry name" value="PAS"/>
    <property type="match status" value="1"/>
</dbReference>
<evidence type="ECO:0000256" key="4">
    <source>
        <dbReference type="ARBA" id="ARBA00023012"/>
    </source>
</evidence>
<feature type="domain" description="Response regulatory" evidence="8">
    <location>
        <begin position="556"/>
        <end position="673"/>
    </location>
</feature>
<dbReference type="InterPro" id="IPR035965">
    <property type="entry name" value="PAS-like_dom_sf"/>
</dbReference>
<dbReference type="InterPro" id="IPR000014">
    <property type="entry name" value="PAS"/>
</dbReference>
<evidence type="ECO:0000256" key="3">
    <source>
        <dbReference type="ARBA" id="ARBA00022553"/>
    </source>
</evidence>
<dbReference type="InterPro" id="IPR003661">
    <property type="entry name" value="HisK_dim/P_dom"/>
</dbReference>
<keyword evidence="4" id="KW-0902">Two-component regulatory system</keyword>
<dbReference type="NCBIfam" id="TIGR00229">
    <property type="entry name" value="sensory_box"/>
    <property type="match status" value="1"/>
</dbReference>
<dbReference type="GO" id="GO:0000155">
    <property type="term" value="F:phosphorelay sensor kinase activity"/>
    <property type="evidence" value="ECO:0007669"/>
    <property type="project" value="InterPro"/>
</dbReference>
<dbReference type="PROSITE" id="PS50110">
    <property type="entry name" value="RESPONSE_REGULATORY"/>
    <property type="match status" value="1"/>
</dbReference>
<dbReference type="Gene3D" id="3.30.565.10">
    <property type="entry name" value="Histidine kinase-like ATPase, C-terminal domain"/>
    <property type="match status" value="1"/>
</dbReference>
<evidence type="ECO:0000313" key="11">
    <source>
        <dbReference type="Proteomes" id="UP000231658"/>
    </source>
</evidence>
<organism evidence="10 11">
    <name type="scientific">Candidatus Terasakiella magnetica</name>
    <dbReference type="NCBI Taxonomy" id="1867952"/>
    <lineage>
        <taxon>Bacteria</taxon>
        <taxon>Pseudomonadati</taxon>
        <taxon>Pseudomonadota</taxon>
        <taxon>Alphaproteobacteria</taxon>
        <taxon>Rhodospirillales</taxon>
        <taxon>Terasakiellaceae</taxon>
        <taxon>Terasakiella</taxon>
    </lineage>
</organism>
<evidence type="ECO:0000256" key="5">
    <source>
        <dbReference type="PROSITE-ProRule" id="PRU00169"/>
    </source>
</evidence>
<dbReference type="CDD" id="cd16922">
    <property type="entry name" value="HATPase_EvgS-ArcB-TorS-like"/>
    <property type="match status" value="1"/>
</dbReference>
<keyword evidence="10" id="KW-0418">Kinase</keyword>
<dbReference type="Proteomes" id="UP000231658">
    <property type="component" value="Unassembled WGS sequence"/>
</dbReference>
<dbReference type="SMART" id="SM00448">
    <property type="entry name" value="REC"/>
    <property type="match status" value="1"/>
</dbReference>
<name>A0A1C3RCF8_9PROT</name>
<feature type="coiled-coil region" evidence="6">
    <location>
        <begin position="264"/>
        <end position="298"/>
    </location>
</feature>
<dbReference type="Gene3D" id="3.30.450.20">
    <property type="entry name" value="PAS domain"/>
    <property type="match status" value="2"/>
</dbReference>
<dbReference type="InterPro" id="IPR036097">
    <property type="entry name" value="HisK_dim/P_sf"/>
</dbReference>
<dbReference type="InterPro" id="IPR004358">
    <property type="entry name" value="Sig_transdc_His_kin-like_C"/>
</dbReference>
<dbReference type="SUPFAM" id="SSF55874">
    <property type="entry name" value="ATPase domain of HSP90 chaperone/DNA topoisomerase II/histidine kinase"/>
    <property type="match status" value="1"/>
</dbReference>
<dbReference type="EC" id="2.7.13.3" evidence="2"/>
<evidence type="ECO:0000256" key="1">
    <source>
        <dbReference type="ARBA" id="ARBA00000085"/>
    </source>
</evidence>
<dbReference type="SUPFAM" id="SSF55785">
    <property type="entry name" value="PYP-like sensor domain (PAS domain)"/>
    <property type="match status" value="2"/>
</dbReference>
<dbReference type="CDD" id="cd00082">
    <property type="entry name" value="HisKA"/>
    <property type="match status" value="1"/>
</dbReference>
<dbReference type="AlphaFoldDB" id="A0A1C3RCF8"/>
<dbReference type="SMART" id="SM00388">
    <property type="entry name" value="HisKA"/>
    <property type="match status" value="1"/>
</dbReference>
<dbReference type="PANTHER" id="PTHR45339">
    <property type="entry name" value="HYBRID SIGNAL TRANSDUCTION HISTIDINE KINASE J"/>
    <property type="match status" value="1"/>
</dbReference>
<evidence type="ECO:0000259" key="8">
    <source>
        <dbReference type="PROSITE" id="PS50110"/>
    </source>
</evidence>
<dbReference type="SUPFAM" id="SSF52172">
    <property type="entry name" value="CheY-like"/>
    <property type="match status" value="1"/>
</dbReference>
<feature type="modified residue" description="4-aspartylphosphate" evidence="5">
    <location>
        <position position="605"/>
    </location>
</feature>
<dbReference type="InterPro" id="IPR003594">
    <property type="entry name" value="HATPase_dom"/>
</dbReference>
<dbReference type="InterPro" id="IPR011006">
    <property type="entry name" value="CheY-like_superfamily"/>
</dbReference>
<sequence>MAARKNKNINLSSVFDFSEAALYLDKDAKILDVNPLANKLFGYSKGHLKGKSAKLLIPESYAELKSLLSIQNIADSKRVKRFNKRAINSQTKNSNKLKLGVNLSFINYPDERNRIAVLLCLDITSRFNERERRLQAEEMLHEAIETIPDGFVIYDQDDKLLTCNSAYLDIYKTSAEAMKKGVTFEKIIRYGIERGQYPQAGQTKEEQEEWLVERLRRHRNPDKVVIQQTDEGRWLKIDERKTKHDLIVGIRTDITDLKNAEYNLIEQRKLLEEQAVELQNLAQEYLEEKERAEAASKAKSEFSAIISHELRTPLTGIMGITDLLLSSELPAQHRKYIEGLKSSSNNLLLLLNDILDYSKFEAEQVSLEPVVFDFEQLLKNIVTTLKPAADEKLLKILKEVRSDISPLVIKADKTRLRQVILNYATNAIKFTHFGAVVIRVMLNDETAETLKLRIEVDDTGIGIPEEYKSKLFKPFSQGDSSTTRKYGGTGLGLAICKQLIDTMGGDIGFESEAGVGSTFWFECNFPKAQQAELSGLDTKLNSLGALDHGQPAHPLKLLLAEDNPINSKIIMTVLKKMGYEVDLAQNGLEAFEKAKADSFDLILMDMQMPKMDGCQATEEIRKLDGAVANIPIIALTADVKAEKNERYQKAGINAFLSKPVDWLLLEETIKKLKQVPET</sequence>
<gene>
    <name evidence="10" type="ORF">MTBPR1_10214</name>
</gene>
<dbReference type="EMBL" id="FLYE01000001">
    <property type="protein sequence ID" value="SCA54967.1"/>
    <property type="molecule type" value="Genomic_DNA"/>
</dbReference>
<comment type="catalytic activity">
    <reaction evidence="1">
        <text>ATP + protein L-histidine = ADP + protein N-phospho-L-histidine.</text>
        <dbReference type="EC" id="2.7.13.3"/>
    </reaction>
</comment>
<dbReference type="Pfam" id="PF12860">
    <property type="entry name" value="PAS_7"/>
    <property type="match status" value="1"/>
</dbReference>
<dbReference type="Pfam" id="PF02518">
    <property type="entry name" value="HATPase_c"/>
    <property type="match status" value="1"/>
</dbReference>
<keyword evidence="3 5" id="KW-0597">Phosphoprotein</keyword>
<dbReference type="SUPFAM" id="SSF47384">
    <property type="entry name" value="Homodimeric domain of signal transducing histidine kinase"/>
    <property type="match status" value="1"/>
</dbReference>
<evidence type="ECO:0000256" key="2">
    <source>
        <dbReference type="ARBA" id="ARBA00012438"/>
    </source>
</evidence>
<evidence type="ECO:0000313" key="10">
    <source>
        <dbReference type="EMBL" id="SCA54967.1"/>
    </source>
</evidence>
<protein>
    <recommendedName>
        <fullName evidence="2">histidine kinase</fullName>
        <ecNumber evidence="2">2.7.13.3</ecNumber>
    </recommendedName>
</protein>
<evidence type="ECO:0000259" key="7">
    <source>
        <dbReference type="PROSITE" id="PS50109"/>
    </source>
</evidence>
<dbReference type="InterPro" id="IPR001789">
    <property type="entry name" value="Sig_transdc_resp-reg_receiver"/>
</dbReference>
<dbReference type="CDD" id="cd17546">
    <property type="entry name" value="REC_hyHK_CKI1_RcsC-like"/>
    <property type="match status" value="1"/>
</dbReference>
<accession>A0A1C3RCF8</accession>
<dbReference type="SMART" id="SM00387">
    <property type="entry name" value="HATPase_c"/>
    <property type="match status" value="1"/>
</dbReference>
<dbReference type="InterPro" id="IPR005467">
    <property type="entry name" value="His_kinase_dom"/>
</dbReference>
<evidence type="ECO:0000256" key="6">
    <source>
        <dbReference type="SAM" id="Coils"/>
    </source>
</evidence>
<dbReference type="FunFam" id="3.30.565.10:FF:000010">
    <property type="entry name" value="Sensor histidine kinase RcsC"/>
    <property type="match status" value="1"/>
</dbReference>
<dbReference type="SMART" id="SM00091">
    <property type="entry name" value="PAS"/>
    <property type="match status" value="2"/>
</dbReference>
<feature type="domain" description="PAS" evidence="9">
    <location>
        <begin position="7"/>
        <end position="77"/>
    </location>
</feature>
<dbReference type="Pfam" id="PF13426">
    <property type="entry name" value="PAS_9"/>
    <property type="match status" value="1"/>
</dbReference>
<dbReference type="PROSITE" id="PS50112">
    <property type="entry name" value="PAS"/>
    <property type="match status" value="1"/>
</dbReference>
<dbReference type="Gene3D" id="3.40.50.2300">
    <property type="match status" value="1"/>
</dbReference>
<keyword evidence="6" id="KW-0175">Coiled coil</keyword>
<reference evidence="10 11" key="1">
    <citation type="submission" date="2016-07" db="EMBL/GenBank/DDBJ databases">
        <authorList>
            <person name="Lefevre C.T."/>
        </authorList>
    </citation>
    <scope>NUCLEOTIDE SEQUENCE [LARGE SCALE GENOMIC DNA]</scope>
    <source>
        <strain evidence="10">PR1</strain>
    </source>
</reference>
<evidence type="ECO:0000259" key="9">
    <source>
        <dbReference type="PROSITE" id="PS50112"/>
    </source>
</evidence>
<keyword evidence="11" id="KW-1185">Reference proteome</keyword>
<dbReference type="Gene3D" id="1.10.287.130">
    <property type="match status" value="1"/>
</dbReference>